<sequence>MYKLTLTVCALALIQSISAQYIGAYNGLDIAGGYGWAGAVAPWAASCETIAPVAAPCETIAPIGICESAWTVPFGNGFGPAALAASNGRGLTVTSASPIAPTGVYMTSENAYEGPLSVTGAIPFLGAVALEGALPTVGGGAVTYGCGNGNVAMISEDLAAGFGYSGLAYDGLAGPYGYPGAYGRPGGYGQPGYSACTGPWY</sequence>
<feature type="signal peptide" evidence="4">
    <location>
        <begin position="1"/>
        <end position="19"/>
    </location>
</feature>
<name>A0A8S4S9H0_9NEOP</name>
<keyword evidence="4" id="KW-0732">Signal</keyword>
<evidence type="ECO:0000313" key="5">
    <source>
        <dbReference type="EMBL" id="CAH2249551.1"/>
    </source>
</evidence>
<proteinExistence type="inferred from homology"/>
<comment type="similarity">
    <text evidence="1 3">Belongs to the chorion protein family.</text>
</comment>
<reference evidence="5" key="1">
    <citation type="submission" date="2022-03" db="EMBL/GenBank/DDBJ databases">
        <authorList>
            <person name="Lindestad O."/>
        </authorList>
    </citation>
    <scope>NUCLEOTIDE SEQUENCE</scope>
</reference>
<dbReference type="AlphaFoldDB" id="A0A8S4S9H0"/>
<dbReference type="GO" id="GO:0007304">
    <property type="term" value="P:chorion-containing eggshell formation"/>
    <property type="evidence" value="ECO:0007669"/>
    <property type="project" value="InterPro"/>
</dbReference>
<evidence type="ECO:0000313" key="6">
    <source>
        <dbReference type="Proteomes" id="UP000838756"/>
    </source>
</evidence>
<dbReference type="Pfam" id="PF01723">
    <property type="entry name" value="Chorion_1"/>
    <property type="match status" value="1"/>
</dbReference>
<gene>
    <name evidence="5" type="primary">jg18778</name>
    <name evidence="5" type="ORF">PAEG_LOCUS21918</name>
</gene>
<evidence type="ECO:0000256" key="2">
    <source>
        <dbReference type="ARBA" id="ARBA00022737"/>
    </source>
</evidence>
<keyword evidence="6" id="KW-1185">Reference proteome</keyword>
<dbReference type="InterPro" id="IPR002635">
    <property type="entry name" value="Chorion"/>
</dbReference>
<dbReference type="GO" id="GO:0042600">
    <property type="term" value="C:egg chorion"/>
    <property type="evidence" value="ECO:0007669"/>
    <property type="project" value="InterPro"/>
</dbReference>
<evidence type="ECO:0000256" key="4">
    <source>
        <dbReference type="SAM" id="SignalP"/>
    </source>
</evidence>
<dbReference type="GO" id="GO:0005213">
    <property type="term" value="F:structural constituent of egg chorion"/>
    <property type="evidence" value="ECO:0007669"/>
    <property type="project" value="InterPro"/>
</dbReference>
<dbReference type="OrthoDB" id="6930117at2759"/>
<dbReference type="Proteomes" id="UP000838756">
    <property type="component" value="Unassembled WGS sequence"/>
</dbReference>
<feature type="chain" id="PRO_5035923713" evidence="4">
    <location>
        <begin position="20"/>
        <end position="201"/>
    </location>
</feature>
<comment type="caution">
    <text evidence="5">The sequence shown here is derived from an EMBL/GenBank/DDBJ whole genome shotgun (WGS) entry which is preliminary data.</text>
</comment>
<evidence type="ECO:0000256" key="1">
    <source>
        <dbReference type="ARBA" id="ARBA00005906"/>
    </source>
</evidence>
<dbReference type="EMBL" id="CAKXAJ010025998">
    <property type="protein sequence ID" value="CAH2249551.1"/>
    <property type="molecule type" value="Genomic_DNA"/>
</dbReference>
<evidence type="ECO:0000256" key="3">
    <source>
        <dbReference type="RuleBase" id="RU004378"/>
    </source>
</evidence>
<accession>A0A8S4S9H0</accession>
<organism evidence="5 6">
    <name type="scientific">Pararge aegeria aegeria</name>
    <dbReference type="NCBI Taxonomy" id="348720"/>
    <lineage>
        <taxon>Eukaryota</taxon>
        <taxon>Metazoa</taxon>
        <taxon>Ecdysozoa</taxon>
        <taxon>Arthropoda</taxon>
        <taxon>Hexapoda</taxon>
        <taxon>Insecta</taxon>
        <taxon>Pterygota</taxon>
        <taxon>Neoptera</taxon>
        <taxon>Endopterygota</taxon>
        <taxon>Lepidoptera</taxon>
        <taxon>Glossata</taxon>
        <taxon>Ditrysia</taxon>
        <taxon>Papilionoidea</taxon>
        <taxon>Nymphalidae</taxon>
        <taxon>Satyrinae</taxon>
        <taxon>Satyrini</taxon>
        <taxon>Parargina</taxon>
        <taxon>Pararge</taxon>
    </lineage>
</organism>
<keyword evidence="2" id="KW-0677">Repeat</keyword>
<protein>
    <submittedName>
        <fullName evidence="5">Jg18778 protein</fullName>
    </submittedName>
</protein>